<feature type="domain" description="THIF-type NAD/FAD binding fold" evidence="1">
    <location>
        <begin position="30"/>
        <end position="59"/>
    </location>
</feature>
<dbReference type="Ensembl" id="ENSNVIT00000025014.1">
    <property type="protein sequence ID" value="ENSNVIP00000021463.1"/>
    <property type="gene ID" value="ENSNVIG00000016808.1"/>
</dbReference>
<dbReference type="GO" id="GO:0008641">
    <property type="term" value="F:ubiquitin-like modifier activating enzyme activity"/>
    <property type="evidence" value="ECO:0007669"/>
    <property type="project" value="InterPro"/>
</dbReference>
<reference evidence="2" key="1">
    <citation type="submission" date="2025-08" db="UniProtKB">
        <authorList>
            <consortium name="Ensembl"/>
        </authorList>
    </citation>
    <scope>IDENTIFICATION</scope>
</reference>
<proteinExistence type="predicted"/>
<keyword evidence="3" id="KW-1185">Reference proteome</keyword>
<sequence length="71" mass="7725">MTRHALPLYVGPCASVIGQGLTREVMSEQEKRILVNGAGGLGCELLKNLALSGFRQIHISPNGHFFVLKYS</sequence>
<dbReference type="SUPFAM" id="SSF69572">
    <property type="entry name" value="Activating enzymes of the ubiquitin-like proteins"/>
    <property type="match status" value="1"/>
</dbReference>
<dbReference type="Gene3D" id="3.40.50.720">
    <property type="entry name" value="NAD(P)-binding Rossmann-like Domain"/>
    <property type="match status" value="1"/>
</dbReference>
<dbReference type="AlphaFoldDB" id="A0A8C7ETB7"/>
<dbReference type="Proteomes" id="UP000694425">
    <property type="component" value="Unplaced"/>
</dbReference>
<protein>
    <recommendedName>
        <fullName evidence="1">THIF-type NAD/FAD binding fold domain-containing protein</fullName>
    </recommendedName>
</protein>
<evidence type="ECO:0000313" key="2">
    <source>
        <dbReference type="Ensembl" id="ENSNVIP00000021463.1"/>
    </source>
</evidence>
<evidence type="ECO:0000313" key="3">
    <source>
        <dbReference type="Proteomes" id="UP000694425"/>
    </source>
</evidence>
<dbReference type="InterPro" id="IPR000594">
    <property type="entry name" value="ThiF_NAD_FAD-bd"/>
</dbReference>
<name>A0A8C7ETB7_NEOVI</name>
<organism evidence="2 3">
    <name type="scientific">Neovison vison</name>
    <name type="common">American mink</name>
    <name type="synonym">Mustela vison</name>
    <dbReference type="NCBI Taxonomy" id="452646"/>
    <lineage>
        <taxon>Eukaryota</taxon>
        <taxon>Metazoa</taxon>
        <taxon>Chordata</taxon>
        <taxon>Craniata</taxon>
        <taxon>Vertebrata</taxon>
        <taxon>Euteleostomi</taxon>
        <taxon>Mammalia</taxon>
        <taxon>Eutheria</taxon>
        <taxon>Laurasiatheria</taxon>
        <taxon>Carnivora</taxon>
        <taxon>Caniformia</taxon>
        <taxon>Musteloidea</taxon>
        <taxon>Mustelidae</taxon>
        <taxon>Mustelinae</taxon>
        <taxon>Neogale</taxon>
    </lineage>
</organism>
<dbReference type="InterPro" id="IPR035985">
    <property type="entry name" value="Ubiquitin-activating_enz"/>
</dbReference>
<accession>A0A8C7ETB7</accession>
<dbReference type="Pfam" id="PF00899">
    <property type="entry name" value="ThiF"/>
    <property type="match status" value="1"/>
</dbReference>
<evidence type="ECO:0000259" key="1">
    <source>
        <dbReference type="Pfam" id="PF00899"/>
    </source>
</evidence>
<reference evidence="2" key="2">
    <citation type="submission" date="2025-09" db="UniProtKB">
        <authorList>
            <consortium name="Ensembl"/>
        </authorList>
    </citation>
    <scope>IDENTIFICATION</scope>
</reference>